<dbReference type="Proteomes" id="UP001604336">
    <property type="component" value="Unassembled WGS sequence"/>
</dbReference>
<sequence length="148" mass="16379">MPRIRFQKLFTTFSCKLLACSKYQLLKCDLSKLEKHIGKRLSASSSELGSLKYPPSMPIVEELFENSTLGPLGLTHLAVSTASYPSGAQLRHSCGHDWLSGHWLLIPKAVGPTNAILTPMEENTKNDSLHLLPGRIIIIGIESQDPIW</sequence>
<organism evidence="1 2">
    <name type="scientific">Abeliophyllum distichum</name>
    <dbReference type="NCBI Taxonomy" id="126358"/>
    <lineage>
        <taxon>Eukaryota</taxon>
        <taxon>Viridiplantae</taxon>
        <taxon>Streptophyta</taxon>
        <taxon>Embryophyta</taxon>
        <taxon>Tracheophyta</taxon>
        <taxon>Spermatophyta</taxon>
        <taxon>Magnoliopsida</taxon>
        <taxon>eudicotyledons</taxon>
        <taxon>Gunneridae</taxon>
        <taxon>Pentapetalae</taxon>
        <taxon>asterids</taxon>
        <taxon>lamiids</taxon>
        <taxon>Lamiales</taxon>
        <taxon>Oleaceae</taxon>
        <taxon>Forsythieae</taxon>
        <taxon>Abeliophyllum</taxon>
    </lineage>
</organism>
<gene>
    <name evidence="1" type="ORF">Adt_20515</name>
</gene>
<keyword evidence="2" id="KW-1185">Reference proteome</keyword>
<protein>
    <submittedName>
        <fullName evidence="1">Uncharacterized protein</fullName>
    </submittedName>
</protein>
<accession>A0ABD1SWR6</accession>
<dbReference type="EMBL" id="JBFOLK010000006">
    <property type="protein sequence ID" value="KAL2504894.1"/>
    <property type="molecule type" value="Genomic_DNA"/>
</dbReference>
<evidence type="ECO:0000313" key="2">
    <source>
        <dbReference type="Proteomes" id="UP001604336"/>
    </source>
</evidence>
<name>A0ABD1SWR6_9LAMI</name>
<proteinExistence type="predicted"/>
<comment type="caution">
    <text evidence="1">The sequence shown here is derived from an EMBL/GenBank/DDBJ whole genome shotgun (WGS) entry which is preliminary data.</text>
</comment>
<reference evidence="2" key="1">
    <citation type="submission" date="2024-07" db="EMBL/GenBank/DDBJ databases">
        <title>Two chromosome-level genome assemblies of Korean endemic species Abeliophyllum distichum and Forsythia ovata (Oleaceae).</title>
        <authorList>
            <person name="Jang H."/>
        </authorList>
    </citation>
    <scope>NUCLEOTIDE SEQUENCE [LARGE SCALE GENOMIC DNA]</scope>
</reference>
<dbReference type="AlphaFoldDB" id="A0ABD1SWR6"/>
<evidence type="ECO:0000313" key="1">
    <source>
        <dbReference type="EMBL" id="KAL2504894.1"/>
    </source>
</evidence>